<evidence type="ECO:0000256" key="2">
    <source>
        <dbReference type="ARBA" id="ARBA00023054"/>
    </source>
</evidence>
<name>A0A146KJE6_9EUKA</name>
<organism evidence="6">
    <name type="scientific">Trepomonas sp. PC1</name>
    <dbReference type="NCBI Taxonomy" id="1076344"/>
    <lineage>
        <taxon>Eukaryota</taxon>
        <taxon>Metamonada</taxon>
        <taxon>Diplomonadida</taxon>
        <taxon>Hexamitidae</taxon>
        <taxon>Hexamitinae</taxon>
        <taxon>Trepomonas</taxon>
    </lineage>
</organism>
<feature type="coiled-coil region" evidence="4">
    <location>
        <begin position="17"/>
        <end position="44"/>
    </location>
</feature>
<dbReference type="AlphaFoldDB" id="A0A146KJE6"/>
<keyword evidence="3" id="KW-0966">Cell projection</keyword>
<dbReference type="InterPro" id="IPR025254">
    <property type="entry name" value="CCDC113/CCDC96_CC"/>
</dbReference>
<evidence type="ECO:0000256" key="1">
    <source>
        <dbReference type="ARBA" id="ARBA00004138"/>
    </source>
</evidence>
<dbReference type="Pfam" id="PF13870">
    <property type="entry name" value="CCDC113_CCDC96_CC"/>
    <property type="match status" value="1"/>
</dbReference>
<evidence type="ECO:0000256" key="4">
    <source>
        <dbReference type="SAM" id="Coils"/>
    </source>
</evidence>
<sequence length="329" mass="38576">MIDDKTNQSLDQQQLFLQDGLLEQQRLQEENEQLQYRISRLLTLERVDYQLKPFKDHASRSDAEVQIKYHQTLADLDQTRVDIAALQTKAEQDQMSLKSALDEVLERCQELQLQFQLLREAAISIQTPAFGVQLSVQQINDFEAKFKSLFEQQEQQRLKTLTLSEQVKSIDKQHKSKSENQKLQQIDYEQLKIANQSLAEKIEEKSEELLKLRRRTVQTLQTLAHVREKKNFVEGQVQELQRQQTGLDDTINKMRTELGELKVLKNKCRVQSEQSREQTGLSGNPALKRDYDERQQIVEGLHQVMGDLKREYGQLVQMQEEIKERDIVL</sequence>
<comment type="subcellular location">
    <subcellularLocation>
        <location evidence="1">Cell projection</location>
        <location evidence="1">Cilium</location>
    </subcellularLocation>
</comment>
<dbReference type="GO" id="GO:0005930">
    <property type="term" value="C:axoneme"/>
    <property type="evidence" value="ECO:0007669"/>
    <property type="project" value="TreeGrafter"/>
</dbReference>
<dbReference type="PANTHER" id="PTHR15654:SF1">
    <property type="entry name" value="COILED-COIL DOMAIN-CONTAINING PROTEIN 96"/>
    <property type="match status" value="1"/>
</dbReference>
<accession>A0A146KJE6</accession>
<evidence type="ECO:0000313" key="6">
    <source>
        <dbReference type="EMBL" id="JAP95389.1"/>
    </source>
</evidence>
<dbReference type="EMBL" id="GDID01001217">
    <property type="protein sequence ID" value="JAP95389.1"/>
    <property type="molecule type" value="Transcribed_RNA"/>
</dbReference>
<evidence type="ECO:0000256" key="3">
    <source>
        <dbReference type="ARBA" id="ARBA00023273"/>
    </source>
</evidence>
<reference evidence="6" key="1">
    <citation type="submission" date="2015-07" db="EMBL/GenBank/DDBJ databases">
        <title>Adaptation to a free-living lifestyle via gene acquisitions in the diplomonad Trepomonas sp. PC1.</title>
        <authorList>
            <person name="Xu F."/>
            <person name="Jerlstrom-Hultqvist J."/>
            <person name="Kolisko M."/>
            <person name="Simpson A.G.B."/>
            <person name="Roger A.J."/>
            <person name="Svard S.G."/>
            <person name="Andersson J.O."/>
        </authorList>
    </citation>
    <scope>NUCLEOTIDE SEQUENCE</scope>
    <source>
        <strain evidence="6">PC1</strain>
    </source>
</reference>
<protein>
    <recommendedName>
        <fullName evidence="5">CCDC113/CCDC96 coiled-coil domain-containing protein</fullName>
    </recommendedName>
</protein>
<dbReference type="GO" id="GO:0060271">
    <property type="term" value="P:cilium assembly"/>
    <property type="evidence" value="ECO:0007669"/>
    <property type="project" value="TreeGrafter"/>
</dbReference>
<keyword evidence="2 4" id="KW-0175">Coiled coil</keyword>
<feature type="domain" description="CCDC113/CCDC96 coiled-coil" evidence="5">
    <location>
        <begin position="153"/>
        <end position="317"/>
    </location>
</feature>
<dbReference type="GO" id="GO:0036064">
    <property type="term" value="C:ciliary basal body"/>
    <property type="evidence" value="ECO:0007669"/>
    <property type="project" value="TreeGrafter"/>
</dbReference>
<evidence type="ECO:0000259" key="5">
    <source>
        <dbReference type="Pfam" id="PF13870"/>
    </source>
</evidence>
<feature type="coiled-coil region" evidence="4">
    <location>
        <begin position="188"/>
        <end position="257"/>
    </location>
</feature>
<dbReference type="InterPro" id="IPR051885">
    <property type="entry name" value="CC_CF"/>
</dbReference>
<dbReference type="PANTHER" id="PTHR15654">
    <property type="entry name" value="COILED-COIL DOMAIN-CONTAINING PROTEIN 113-RELATED"/>
    <property type="match status" value="1"/>
</dbReference>
<proteinExistence type="predicted"/>
<gene>
    <name evidence="6" type="ORF">TPC1_11639</name>
</gene>
<feature type="coiled-coil region" evidence="4">
    <location>
        <begin position="94"/>
        <end position="121"/>
    </location>
</feature>